<evidence type="ECO:0000256" key="1">
    <source>
        <dbReference type="ARBA" id="ARBA00008361"/>
    </source>
</evidence>
<dbReference type="PANTHER" id="PTHR12315">
    <property type="entry name" value="BICOID-INTERACTING PROTEIN RELATED"/>
    <property type="match status" value="1"/>
</dbReference>
<evidence type="ECO:0000256" key="7">
    <source>
        <dbReference type="SAM" id="Coils"/>
    </source>
</evidence>
<name>A0A3P8V4R1_CYNSE</name>
<keyword evidence="3 6" id="KW-0808">Transferase</keyword>
<dbReference type="Gene3D" id="3.40.50.150">
    <property type="entry name" value="Vaccinia Virus protein VP39"/>
    <property type="match status" value="1"/>
</dbReference>
<keyword evidence="4 5" id="KW-0949">S-adenosyl-L-methionine</keyword>
<dbReference type="Pfam" id="PF06859">
    <property type="entry name" value="Bin3"/>
    <property type="match status" value="1"/>
</dbReference>
<dbReference type="Proteomes" id="UP000265120">
    <property type="component" value="Chromosome 1"/>
</dbReference>
<dbReference type="STRING" id="244447.ENSCSEP00000009099"/>
<dbReference type="GeneID" id="103389857"/>
<feature type="compositionally biased region" description="Pro residues" evidence="8">
    <location>
        <begin position="238"/>
        <end position="253"/>
    </location>
</feature>
<evidence type="ECO:0000256" key="3">
    <source>
        <dbReference type="ARBA" id="ARBA00022679"/>
    </source>
</evidence>
<feature type="region of interest" description="Disordered" evidence="8">
    <location>
        <begin position="1"/>
        <end position="31"/>
    </location>
</feature>
<proteinExistence type="inferred from homology"/>
<keyword evidence="11" id="KW-1185">Reference proteome</keyword>
<evidence type="ECO:0000256" key="4">
    <source>
        <dbReference type="ARBA" id="ARBA00022691"/>
    </source>
</evidence>
<dbReference type="InterPro" id="IPR029063">
    <property type="entry name" value="SAM-dependent_MTases_sf"/>
</dbReference>
<evidence type="ECO:0000313" key="10">
    <source>
        <dbReference type="Ensembl" id="ENSCSEP00000009099.1"/>
    </source>
</evidence>
<dbReference type="InterPro" id="IPR024160">
    <property type="entry name" value="BIN3_SAM-bd_dom"/>
</dbReference>
<dbReference type="RefSeq" id="XP_008323680.1">
    <property type="nucleotide sequence ID" value="XM_008325458.3"/>
</dbReference>
<feature type="domain" description="Bin3-type SAM" evidence="9">
    <location>
        <begin position="357"/>
        <end position="623"/>
    </location>
</feature>
<dbReference type="GO" id="GO:0040031">
    <property type="term" value="P:snRNA modification"/>
    <property type="evidence" value="ECO:0007669"/>
    <property type="project" value="TreeGrafter"/>
</dbReference>
<evidence type="ECO:0000256" key="8">
    <source>
        <dbReference type="SAM" id="MobiDB-lite"/>
    </source>
</evidence>
<dbReference type="InterPro" id="IPR039772">
    <property type="entry name" value="Bin3-like"/>
</dbReference>
<dbReference type="CDD" id="cd02440">
    <property type="entry name" value="AdoMet_MTases"/>
    <property type="match status" value="1"/>
</dbReference>
<dbReference type="KEGG" id="csem:103389857"/>
<feature type="compositionally biased region" description="Basic residues" evidence="8">
    <location>
        <begin position="177"/>
        <end position="186"/>
    </location>
</feature>
<protein>
    <recommendedName>
        <fullName evidence="6">RNA methyltransferase</fullName>
        <ecNumber evidence="6">2.1.1.-</ecNumber>
    </recommendedName>
</protein>
<feature type="coiled-coil region" evidence="7">
    <location>
        <begin position="424"/>
        <end position="451"/>
    </location>
</feature>
<feature type="region of interest" description="Disordered" evidence="8">
    <location>
        <begin position="153"/>
        <end position="192"/>
    </location>
</feature>
<dbReference type="GeneTree" id="ENSGT00940000153993"/>
<feature type="compositionally biased region" description="Basic and acidic residues" evidence="8">
    <location>
        <begin position="1"/>
        <end position="10"/>
    </location>
</feature>
<accession>A0A3P8V4R1</accession>
<feature type="region of interest" description="Disordered" evidence="8">
    <location>
        <begin position="238"/>
        <end position="278"/>
    </location>
</feature>
<dbReference type="GO" id="GO:0032259">
    <property type="term" value="P:methylation"/>
    <property type="evidence" value="ECO:0007669"/>
    <property type="project" value="UniProtKB-KW"/>
</dbReference>
<dbReference type="CTD" id="100151157"/>
<evidence type="ECO:0000256" key="2">
    <source>
        <dbReference type="ARBA" id="ARBA00022603"/>
    </source>
</evidence>
<comment type="similarity">
    <text evidence="1 6">Belongs to the methyltransferase superfamily.</text>
</comment>
<dbReference type="GO" id="GO:0017069">
    <property type="term" value="F:snRNA binding"/>
    <property type="evidence" value="ECO:0007669"/>
    <property type="project" value="TreeGrafter"/>
</dbReference>
<dbReference type="InParanoid" id="A0A3P8V4R1"/>
<reference evidence="10" key="2">
    <citation type="submission" date="2025-08" db="UniProtKB">
        <authorList>
            <consortium name="Ensembl"/>
        </authorList>
    </citation>
    <scope>IDENTIFICATION</scope>
</reference>
<evidence type="ECO:0000256" key="5">
    <source>
        <dbReference type="PROSITE-ProRule" id="PRU00848"/>
    </source>
</evidence>
<dbReference type="PROSITE" id="PS51515">
    <property type="entry name" value="BIN3_SAM"/>
    <property type="match status" value="1"/>
</dbReference>
<organism evidence="10 11">
    <name type="scientific">Cynoglossus semilaevis</name>
    <name type="common">Tongue sole</name>
    <dbReference type="NCBI Taxonomy" id="244447"/>
    <lineage>
        <taxon>Eukaryota</taxon>
        <taxon>Metazoa</taxon>
        <taxon>Chordata</taxon>
        <taxon>Craniata</taxon>
        <taxon>Vertebrata</taxon>
        <taxon>Euteleostomi</taxon>
        <taxon>Actinopterygii</taxon>
        <taxon>Neopterygii</taxon>
        <taxon>Teleostei</taxon>
        <taxon>Neoteleostei</taxon>
        <taxon>Acanthomorphata</taxon>
        <taxon>Carangaria</taxon>
        <taxon>Pleuronectiformes</taxon>
        <taxon>Pleuronectoidei</taxon>
        <taxon>Cynoglossidae</taxon>
        <taxon>Cynoglossinae</taxon>
        <taxon>Cynoglossus</taxon>
    </lineage>
</organism>
<evidence type="ECO:0000256" key="6">
    <source>
        <dbReference type="RuleBase" id="RU367087"/>
    </source>
</evidence>
<feature type="compositionally biased region" description="Pro residues" evidence="8">
    <location>
        <begin position="53"/>
        <end position="64"/>
    </location>
</feature>
<feature type="region of interest" description="Disordered" evidence="8">
    <location>
        <begin position="44"/>
        <end position="100"/>
    </location>
</feature>
<dbReference type="OrthoDB" id="10017101at2759"/>
<evidence type="ECO:0000259" key="9">
    <source>
        <dbReference type="PROSITE" id="PS51515"/>
    </source>
</evidence>
<dbReference type="GO" id="GO:0008171">
    <property type="term" value="F:O-methyltransferase activity"/>
    <property type="evidence" value="ECO:0007669"/>
    <property type="project" value="UniProtKB-UniRule"/>
</dbReference>
<keyword evidence="7" id="KW-0175">Coiled coil</keyword>
<reference evidence="10 11" key="1">
    <citation type="journal article" date="2014" name="Nat. Genet.">
        <title>Whole-genome sequence of a flatfish provides insights into ZW sex chromosome evolution and adaptation to a benthic lifestyle.</title>
        <authorList>
            <person name="Chen S."/>
            <person name="Zhang G."/>
            <person name="Shao C."/>
            <person name="Huang Q."/>
            <person name="Liu G."/>
            <person name="Zhang P."/>
            <person name="Song W."/>
            <person name="An N."/>
            <person name="Chalopin D."/>
            <person name="Volff J.N."/>
            <person name="Hong Y."/>
            <person name="Li Q."/>
            <person name="Sha Z."/>
            <person name="Zhou H."/>
            <person name="Xie M."/>
            <person name="Yu Q."/>
            <person name="Liu Y."/>
            <person name="Xiang H."/>
            <person name="Wang N."/>
            <person name="Wu K."/>
            <person name="Yang C."/>
            <person name="Zhou Q."/>
            <person name="Liao X."/>
            <person name="Yang L."/>
            <person name="Hu Q."/>
            <person name="Zhang J."/>
            <person name="Meng L."/>
            <person name="Jin L."/>
            <person name="Tian Y."/>
            <person name="Lian J."/>
            <person name="Yang J."/>
            <person name="Miao G."/>
            <person name="Liu S."/>
            <person name="Liang Z."/>
            <person name="Yan F."/>
            <person name="Li Y."/>
            <person name="Sun B."/>
            <person name="Zhang H."/>
            <person name="Zhang J."/>
            <person name="Zhu Y."/>
            <person name="Du M."/>
            <person name="Zhao Y."/>
            <person name="Schartl M."/>
            <person name="Tang Q."/>
            <person name="Wang J."/>
        </authorList>
    </citation>
    <scope>NUCLEOTIDE SEQUENCE</scope>
</reference>
<dbReference type="SUPFAM" id="SSF53335">
    <property type="entry name" value="S-adenosyl-L-methionine-dependent methyltransferases"/>
    <property type="match status" value="1"/>
</dbReference>
<dbReference type="AlphaFoldDB" id="A0A3P8V4R1"/>
<dbReference type="InterPro" id="IPR025714">
    <property type="entry name" value="Methyltranfer_dom"/>
</dbReference>
<dbReference type="GO" id="GO:0008173">
    <property type="term" value="F:RNA methyltransferase activity"/>
    <property type="evidence" value="ECO:0007669"/>
    <property type="project" value="UniProtKB-UniRule"/>
</dbReference>
<dbReference type="PANTHER" id="PTHR12315:SF0">
    <property type="entry name" value="7SK SNRNA METHYLPHOSPHATE CAPPING ENZYME"/>
    <property type="match status" value="1"/>
</dbReference>
<keyword evidence="2 6" id="KW-0489">Methyltransferase</keyword>
<dbReference type="OMA" id="TQRIGKR"/>
<reference evidence="10" key="3">
    <citation type="submission" date="2025-09" db="UniProtKB">
        <authorList>
            <consortium name="Ensembl"/>
        </authorList>
    </citation>
    <scope>IDENTIFICATION</scope>
</reference>
<dbReference type="Ensembl" id="ENSCSET00000009206.1">
    <property type="protein sequence ID" value="ENSCSEP00000009099.1"/>
    <property type="gene ID" value="ENSCSEG00000005838.1"/>
</dbReference>
<dbReference type="Pfam" id="PF13847">
    <property type="entry name" value="Methyltransf_31"/>
    <property type="match status" value="1"/>
</dbReference>
<sequence length="623" mass="69695">MMSLDKDTVVTHEGPLRLSPSFTAGSLPLPQQPQLTKVQPLYPKFGLQQPNNGQPPPSSSPPPLQRIGKRRYTVGVGFKGLAKRRRRTHSESQADPVLPSHFLLGGNIFDPLNLNSLLNEEVSRSTNQETPKCSPLPSRCRDPVEILVPRDITDPLNLKGGSGDGEEEGGVLLSPLKSRRRHRNRHRGGEGEKEVIPARLFTSTAPFSVPLLTREGSVAASPLPCELNTAITCRDDVAPPPVLPRRNTHPPPGHIHKSVSHGENRQRRRRRTTSSRLTDAAVATVPSAPVNQTTKFQTPLMGEEKAGRCVGSQSSNQQPVKMKKNKLRYQYGNHSHYYGYHGFYGDNSEGRLGSDQGGRLRLLQADWFRDKTVLDVGCGVGHVALAIARKFNPAHIIGVELDKHLVHAAKQNVRHFLSHDLVVNERARRRVENRDEENKEDKEEKEEVMEKLHRALSLRSFPMSFRVSRGPLSAPPLTPVASSSCSSFSRFPNNITFIQGDYMSKQETWPGQGQYDVIICLNVTKWVHLQSGDGGVVTLFKRVYQSLPLGGLFILEPQPWSSYSHSKRASEGTRRHYRSLKLKPEQFTSFLTDTVGFSSYRLLTHSGNRRPIYMFHKGPVQRK</sequence>
<dbReference type="InterPro" id="IPR010675">
    <property type="entry name" value="Bin3_C"/>
</dbReference>
<evidence type="ECO:0000313" key="11">
    <source>
        <dbReference type="Proteomes" id="UP000265120"/>
    </source>
</evidence>
<dbReference type="EC" id="2.1.1.-" evidence="6"/>